<dbReference type="PANTHER" id="PTHR47496">
    <property type="entry name" value="CD27"/>
    <property type="match status" value="1"/>
</dbReference>
<keyword evidence="7" id="KW-1185">Reference proteome</keyword>
<feature type="chain" id="PRO_5045481925" evidence="4">
    <location>
        <begin position="21"/>
        <end position="220"/>
    </location>
</feature>
<dbReference type="Gene3D" id="2.10.50.10">
    <property type="entry name" value="Tumor Necrosis Factor Receptor, subunit A, domain 2"/>
    <property type="match status" value="1"/>
</dbReference>
<feature type="compositionally biased region" description="Polar residues" evidence="2">
    <location>
        <begin position="186"/>
        <end position="197"/>
    </location>
</feature>
<dbReference type="PANTHER" id="PTHR47496:SF1">
    <property type="entry name" value="CD27 ANTIGEN"/>
    <property type="match status" value="1"/>
</dbReference>
<name>A0ABQ8LXY1_LABRO</name>
<feature type="transmembrane region" description="Helical" evidence="3">
    <location>
        <begin position="144"/>
        <end position="167"/>
    </location>
</feature>
<keyword evidence="3" id="KW-0812">Transmembrane</keyword>
<evidence type="ECO:0000256" key="4">
    <source>
        <dbReference type="SAM" id="SignalP"/>
    </source>
</evidence>
<feature type="domain" description="TNFR-Cys" evidence="5">
    <location>
        <begin position="22"/>
        <end position="58"/>
    </location>
</feature>
<accession>A0ABQ8LXY1</accession>
<dbReference type="PROSITE" id="PS00652">
    <property type="entry name" value="TNFR_NGFR_1"/>
    <property type="match status" value="1"/>
</dbReference>
<feature type="domain" description="TNFR-Cys" evidence="5">
    <location>
        <begin position="60"/>
        <end position="106"/>
    </location>
</feature>
<reference evidence="6 7" key="1">
    <citation type="submission" date="2022-01" db="EMBL/GenBank/DDBJ databases">
        <title>A high-quality chromosome-level genome assembly of rohu carp, Labeo rohita.</title>
        <authorList>
            <person name="Arick M.A. II"/>
            <person name="Hsu C.-Y."/>
            <person name="Magbanua Z."/>
            <person name="Pechanova O."/>
            <person name="Grover C."/>
            <person name="Miller E."/>
            <person name="Thrash A."/>
            <person name="Ezzel L."/>
            <person name="Alam S."/>
            <person name="Benzie J."/>
            <person name="Hamilton M."/>
            <person name="Karsi A."/>
            <person name="Lawrence M.L."/>
            <person name="Peterson D.G."/>
        </authorList>
    </citation>
    <scope>NUCLEOTIDE SEQUENCE [LARGE SCALE GENOMIC DNA]</scope>
    <source>
        <strain evidence="7">BAU-BD-2019</strain>
        <tissue evidence="6">Blood</tissue>
    </source>
</reference>
<keyword evidence="1" id="KW-1015">Disulfide bond</keyword>
<gene>
    <name evidence="6" type="ORF">H4Q32_017901</name>
</gene>
<keyword evidence="4" id="KW-0732">Signal</keyword>
<feature type="disulfide bond" evidence="1">
    <location>
        <begin position="36"/>
        <end position="49"/>
    </location>
</feature>
<comment type="caution">
    <text evidence="1">Lacks conserved residue(s) required for the propagation of feature annotation.</text>
</comment>
<protein>
    <submittedName>
        <fullName evidence="6">Tumor necrosis factor receptor superfamily member 5</fullName>
    </submittedName>
</protein>
<keyword evidence="3" id="KW-1133">Transmembrane helix</keyword>
<evidence type="ECO:0000313" key="7">
    <source>
        <dbReference type="Proteomes" id="UP000830375"/>
    </source>
</evidence>
<feature type="signal peptide" evidence="4">
    <location>
        <begin position="1"/>
        <end position="20"/>
    </location>
</feature>
<dbReference type="Proteomes" id="UP000830375">
    <property type="component" value="Unassembled WGS sequence"/>
</dbReference>
<feature type="repeat" description="TNFR-Cys" evidence="1">
    <location>
        <begin position="22"/>
        <end position="58"/>
    </location>
</feature>
<feature type="region of interest" description="Disordered" evidence="2">
    <location>
        <begin position="186"/>
        <end position="220"/>
    </location>
</feature>
<proteinExistence type="predicted"/>
<evidence type="ECO:0000256" key="3">
    <source>
        <dbReference type="SAM" id="Phobius"/>
    </source>
</evidence>
<sequence>MLALLSVLLLTSHVLPLVQSQTCNERTQYSNDNRCCDKCQPGQYVTQKCTAKQSKTVCETCKDGYYMDDYNGSYNFCKHCTKCTKDPTRDTVCDCDKGYRCSDSICQACEKIPVSTTLSTTPPHSTPLKQNNFTKTVQPINDNVWISVSLCYACVCVCVLLTCFILISRHARPCGWIMSASTGFCRSDKSNSGSSQCTEEEEVPMPVQEMCGTDEKLEDV</sequence>
<dbReference type="SUPFAM" id="SSF57586">
    <property type="entry name" value="TNF receptor-like"/>
    <property type="match status" value="1"/>
</dbReference>
<dbReference type="PROSITE" id="PS50050">
    <property type="entry name" value="TNFR_NGFR_2"/>
    <property type="match status" value="2"/>
</dbReference>
<evidence type="ECO:0000313" key="6">
    <source>
        <dbReference type="EMBL" id="KAI2655493.1"/>
    </source>
</evidence>
<evidence type="ECO:0000256" key="1">
    <source>
        <dbReference type="PROSITE-ProRule" id="PRU00206"/>
    </source>
</evidence>
<comment type="caution">
    <text evidence="6">The sequence shown here is derived from an EMBL/GenBank/DDBJ whole genome shotgun (WGS) entry which is preliminary data.</text>
</comment>
<dbReference type="InterPro" id="IPR001368">
    <property type="entry name" value="TNFR/NGFR_Cys_rich_reg"/>
</dbReference>
<organism evidence="6 7">
    <name type="scientific">Labeo rohita</name>
    <name type="common">Indian major carp</name>
    <name type="synonym">Cyprinus rohita</name>
    <dbReference type="NCBI Taxonomy" id="84645"/>
    <lineage>
        <taxon>Eukaryota</taxon>
        <taxon>Metazoa</taxon>
        <taxon>Chordata</taxon>
        <taxon>Craniata</taxon>
        <taxon>Vertebrata</taxon>
        <taxon>Euteleostomi</taxon>
        <taxon>Actinopterygii</taxon>
        <taxon>Neopterygii</taxon>
        <taxon>Teleostei</taxon>
        <taxon>Ostariophysi</taxon>
        <taxon>Cypriniformes</taxon>
        <taxon>Cyprinidae</taxon>
        <taxon>Labeoninae</taxon>
        <taxon>Labeonini</taxon>
        <taxon>Labeo</taxon>
    </lineage>
</organism>
<evidence type="ECO:0000259" key="5">
    <source>
        <dbReference type="PROSITE" id="PS50050"/>
    </source>
</evidence>
<feature type="repeat" description="TNFR-Cys" evidence="1">
    <location>
        <begin position="60"/>
        <end position="106"/>
    </location>
</feature>
<keyword evidence="6" id="KW-0675">Receptor</keyword>
<dbReference type="SMART" id="SM00208">
    <property type="entry name" value="TNFR"/>
    <property type="match status" value="2"/>
</dbReference>
<evidence type="ECO:0000256" key="2">
    <source>
        <dbReference type="SAM" id="MobiDB-lite"/>
    </source>
</evidence>
<dbReference type="EMBL" id="JACTAM010000016">
    <property type="protein sequence ID" value="KAI2655493.1"/>
    <property type="molecule type" value="Genomic_DNA"/>
</dbReference>
<keyword evidence="3" id="KW-0472">Membrane</keyword>
<dbReference type="InterPro" id="IPR053126">
    <property type="entry name" value="CD27_receptor"/>
</dbReference>